<evidence type="ECO:0000313" key="1">
    <source>
        <dbReference type="EMBL" id="KNZ52070.1"/>
    </source>
</evidence>
<keyword evidence="2" id="KW-1185">Reference proteome</keyword>
<protein>
    <submittedName>
        <fullName evidence="1">Uncharacterized protein</fullName>
    </submittedName>
</protein>
<dbReference type="EMBL" id="LAVV01008727">
    <property type="protein sequence ID" value="KNZ52070.1"/>
    <property type="molecule type" value="Genomic_DNA"/>
</dbReference>
<dbReference type="VEuPathDB" id="FungiDB:VP01_3702g1"/>
<organism evidence="1 2">
    <name type="scientific">Puccinia sorghi</name>
    <dbReference type="NCBI Taxonomy" id="27349"/>
    <lineage>
        <taxon>Eukaryota</taxon>
        <taxon>Fungi</taxon>
        <taxon>Dikarya</taxon>
        <taxon>Basidiomycota</taxon>
        <taxon>Pucciniomycotina</taxon>
        <taxon>Pucciniomycetes</taxon>
        <taxon>Pucciniales</taxon>
        <taxon>Pucciniaceae</taxon>
        <taxon>Puccinia</taxon>
    </lineage>
</organism>
<comment type="caution">
    <text evidence="1">The sequence shown here is derived from an EMBL/GenBank/DDBJ whole genome shotgun (WGS) entry which is preliminary data.</text>
</comment>
<proteinExistence type="predicted"/>
<reference evidence="1 2" key="1">
    <citation type="submission" date="2015-08" db="EMBL/GenBank/DDBJ databases">
        <title>Next Generation Sequencing and Analysis of the Genome of Puccinia sorghi L Schw, the Causal Agent of Maize Common Rust.</title>
        <authorList>
            <person name="Rochi L."/>
            <person name="Burguener G."/>
            <person name="Darino M."/>
            <person name="Turjanski A."/>
            <person name="Kreff E."/>
            <person name="Dieguez M.J."/>
            <person name="Sacco F."/>
        </authorList>
    </citation>
    <scope>NUCLEOTIDE SEQUENCE [LARGE SCALE GENOMIC DNA]</scope>
    <source>
        <strain evidence="1 2">RO10H11247</strain>
    </source>
</reference>
<dbReference type="AlphaFoldDB" id="A0A0L6UW24"/>
<evidence type="ECO:0000313" key="2">
    <source>
        <dbReference type="Proteomes" id="UP000037035"/>
    </source>
</evidence>
<dbReference type="STRING" id="27349.A0A0L6UW24"/>
<dbReference type="Proteomes" id="UP000037035">
    <property type="component" value="Unassembled WGS sequence"/>
</dbReference>
<gene>
    <name evidence="1" type="ORF">VP01_3702g1</name>
</gene>
<accession>A0A0L6UW24</accession>
<sequence>MDWLEKMLTFPFASWPAWHNVCCLQLIKKLMSARPSWKIQLQPRTNTNMSLKRPRTSSPSLTPNHHHAVLDQENSHTSIRNLQAWEAELCELDRLGLQAESRSDQLEGGRLIRLNTLITTHQQPDASDMNSVWVDR</sequence>
<name>A0A0L6UW24_9BASI</name>